<comment type="subunit">
    <text evidence="2">Homodimer.</text>
</comment>
<feature type="domain" description="PAS" evidence="16">
    <location>
        <begin position="1042"/>
        <end position="1113"/>
    </location>
</feature>
<organism evidence="18 19">
    <name type="scientific">Cymbomonas tetramitiformis</name>
    <dbReference type="NCBI Taxonomy" id="36881"/>
    <lineage>
        <taxon>Eukaryota</taxon>
        <taxon>Viridiplantae</taxon>
        <taxon>Chlorophyta</taxon>
        <taxon>Pyramimonadophyceae</taxon>
        <taxon>Pyramimonadales</taxon>
        <taxon>Pyramimonadaceae</taxon>
        <taxon>Cymbomonas</taxon>
    </lineage>
</organism>
<dbReference type="Gene3D" id="3.30.565.10">
    <property type="entry name" value="Histidine kinase-like ATPase, C-terminal domain"/>
    <property type="match status" value="1"/>
</dbReference>
<feature type="domain" description="PAC" evidence="17">
    <location>
        <begin position="862"/>
        <end position="914"/>
    </location>
</feature>
<dbReference type="InterPro" id="IPR000700">
    <property type="entry name" value="PAS-assoc_C"/>
</dbReference>
<dbReference type="CDD" id="cd00130">
    <property type="entry name" value="PAS"/>
    <property type="match status" value="28"/>
</dbReference>
<feature type="domain" description="PAC" evidence="17">
    <location>
        <begin position="3657"/>
        <end position="3710"/>
    </location>
</feature>
<feature type="domain" description="PAC" evidence="17">
    <location>
        <begin position="2132"/>
        <end position="2184"/>
    </location>
</feature>
<dbReference type="Pfam" id="PF00512">
    <property type="entry name" value="HisKA"/>
    <property type="match status" value="1"/>
</dbReference>
<feature type="domain" description="PAC" evidence="17">
    <location>
        <begin position="3148"/>
        <end position="3200"/>
    </location>
</feature>
<feature type="domain" description="PAC" evidence="17">
    <location>
        <begin position="2005"/>
        <end position="2057"/>
    </location>
</feature>
<feature type="domain" description="PAS" evidence="16">
    <location>
        <begin position="2820"/>
        <end position="2891"/>
    </location>
</feature>
<dbReference type="InterPro" id="IPR003594">
    <property type="entry name" value="HATPase_dom"/>
</dbReference>
<dbReference type="InterPro" id="IPR013767">
    <property type="entry name" value="PAS_fold"/>
</dbReference>
<feature type="domain" description="Histidine kinase" evidence="14">
    <location>
        <begin position="3727"/>
        <end position="3948"/>
    </location>
</feature>
<name>A0AAE0G950_9CHLO</name>
<dbReference type="SMART" id="SM00387">
    <property type="entry name" value="HATPase_c"/>
    <property type="match status" value="1"/>
</dbReference>
<feature type="domain" description="PAS" evidence="16">
    <location>
        <begin position="2693"/>
        <end position="2764"/>
    </location>
</feature>
<feature type="domain" description="PAC" evidence="17">
    <location>
        <begin position="3530"/>
        <end position="3582"/>
    </location>
</feature>
<feature type="domain" description="PAS" evidence="16">
    <location>
        <begin position="1423"/>
        <end position="1494"/>
    </location>
</feature>
<evidence type="ECO:0000313" key="18">
    <source>
        <dbReference type="EMBL" id="KAK3273789.1"/>
    </source>
</evidence>
<dbReference type="InterPro" id="IPR001789">
    <property type="entry name" value="Sig_transdc_resp-reg_receiver"/>
</dbReference>
<dbReference type="InterPro" id="IPR000014">
    <property type="entry name" value="PAS"/>
</dbReference>
<evidence type="ECO:0000256" key="13">
    <source>
        <dbReference type="PROSITE-ProRule" id="PRU00169"/>
    </source>
</evidence>
<feature type="domain" description="PAC" evidence="17">
    <location>
        <begin position="989"/>
        <end position="1041"/>
    </location>
</feature>
<feature type="domain" description="PAC" evidence="17">
    <location>
        <begin position="1624"/>
        <end position="1676"/>
    </location>
</feature>
<dbReference type="GO" id="GO:0009584">
    <property type="term" value="P:detection of visible light"/>
    <property type="evidence" value="ECO:0007669"/>
    <property type="project" value="InterPro"/>
</dbReference>
<feature type="domain" description="PAS" evidence="16">
    <location>
        <begin position="411"/>
        <end position="478"/>
    </location>
</feature>
<feature type="domain" description="PAS" evidence="16">
    <location>
        <begin position="1804"/>
        <end position="1875"/>
    </location>
</feature>
<evidence type="ECO:0000256" key="2">
    <source>
        <dbReference type="ARBA" id="ARBA00011738"/>
    </source>
</evidence>
<evidence type="ECO:0000256" key="4">
    <source>
        <dbReference type="ARBA" id="ARBA00022543"/>
    </source>
</evidence>
<dbReference type="FunFam" id="1.10.287.130:FF:000002">
    <property type="entry name" value="Two-component osmosensing histidine kinase"/>
    <property type="match status" value="1"/>
</dbReference>
<comment type="catalytic activity">
    <reaction evidence="1">
        <text>ATP + protein L-histidine = ADP + protein N-phospho-L-histidine.</text>
        <dbReference type="EC" id="2.7.13.3"/>
    </reaction>
</comment>
<feature type="domain" description="PAS" evidence="16">
    <location>
        <begin position="3583"/>
        <end position="3654"/>
    </location>
</feature>
<dbReference type="InterPro" id="IPR035965">
    <property type="entry name" value="PAS-like_dom_sf"/>
</dbReference>
<dbReference type="EC" id="2.7.13.3" evidence="3"/>
<dbReference type="SUPFAM" id="SSF55874">
    <property type="entry name" value="ATPase domain of HSP90 chaperone/DNA topoisomerase II/histidine kinase"/>
    <property type="match status" value="1"/>
</dbReference>
<feature type="domain" description="PAC" evidence="17">
    <location>
        <begin position="354"/>
        <end position="406"/>
    </location>
</feature>
<dbReference type="InterPro" id="IPR003661">
    <property type="entry name" value="HisK_dim/P_dom"/>
</dbReference>
<dbReference type="GO" id="GO:0006355">
    <property type="term" value="P:regulation of DNA-templated transcription"/>
    <property type="evidence" value="ECO:0007669"/>
    <property type="project" value="InterPro"/>
</dbReference>
<dbReference type="PROSITE" id="PS50113">
    <property type="entry name" value="PAC"/>
    <property type="match status" value="27"/>
</dbReference>
<evidence type="ECO:0000259" key="14">
    <source>
        <dbReference type="PROSITE" id="PS50109"/>
    </source>
</evidence>
<dbReference type="Gene3D" id="3.30.450.20">
    <property type="entry name" value="PAS domain"/>
    <property type="match status" value="28"/>
</dbReference>
<dbReference type="SUPFAM" id="SSF47384">
    <property type="entry name" value="Homodimeric domain of signal transducing histidine kinase"/>
    <property type="match status" value="1"/>
</dbReference>
<keyword evidence="8" id="KW-0547">Nucleotide-binding</keyword>
<feature type="domain" description="PAS" evidence="16">
    <location>
        <begin position="1550"/>
        <end position="1621"/>
    </location>
</feature>
<dbReference type="EMBL" id="LGRX02008255">
    <property type="protein sequence ID" value="KAK3273789.1"/>
    <property type="molecule type" value="Genomic_DNA"/>
</dbReference>
<dbReference type="SUPFAM" id="SSF52172">
    <property type="entry name" value="CheY-like"/>
    <property type="match status" value="2"/>
</dbReference>
<feature type="domain" description="Response regulatory" evidence="15">
    <location>
        <begin position="4242"/>
        <end position="4299"/>
    </location>
</feature>
<feature type="domain" description="PAC" evidence="17">
    <location>
        <begin position="1370"/>
        <end position="1422"/>
    </location>
</feature>
<dbReference type="SMART" id="SM00448">
    <property type="entry name" value="REC"/>
    <property type="match status" value="1"/>
</dbReference>
<feature type="domain" description="PAC" evidence="17">
    <location>
        <begin position="2386"/>
        <end position="2438"/>
    </location>
</feature>
<keyword evidence="9" id="KW-0418">Kinase</keyword>
<evidence type="ECO:0000256" key="3">
    <source>
        <dbReference type="ARBA" id="ARBA00012438"/>
    </source>
</evidence>
<feature type="domain" description="PAC" evidence="17">
    <location>
        <begin position="2894"/>
        <end position="2946"/>
    </location>
</feature>
<feature type="domain" description="PAC" evidence="17">
    <location>
        <begin position="2259"/>
        <end position="2311"/>
    </location>
</feature>
<proteinExistence type="predicted"/>
<feature type="domain" description="PAC" evidence="17">
    <location>
        <begin position="1243"/>
        <end position="1295"/>
    </location>
</feature>
<dbReference type="InterPro" id="IPR036097">
    <property type="entry name" value="HisK_dim/P_sf"/>
</dbReference>
<evidence type="ECO:0000256" key="6">
    <source>
        <dbReference type="ARBA" id="ARBA00022606"/>
    </source>
</evidence>
<feature type="domain" description="PAS" evidence="16">
    <location>
        <begin position="2058"/>
        <end position="2129"/>
    </location>
</feature>
<feature type="domain" description="PAC" evidence="17">
    <location>
        <begin position="1116"/>
        <end position="1168"/>
    </location>
</feature>
<comment type="caution">
    <text evidence="13">Lacks conserved residue(s) required for the propagation of feature annotation.</text>
</comment>
<dbReference type="InterPro" id="IPR011006">
    <property type="entry name" value="CheY-like_superfamily"/>
</dbReference>
<evidence type="ECO:0000256" key="11">
    <source>
        <dbReference type="ARBA" id="ARBA00023012"/>
    </source>
</evidence>
<feature type="domain" description="PAS" evidence="16">
    <location>
        <begin position="1169"/>
        <end position="1240"/>
    </location>
</feature>
<gene>
    <name evidence="18" type="ORF">CYMTET_17988</name>
</gene>
<evidence type="ECO:0000256" key="8">
    <source>
        <dbReference type="ARBA" id="ARBA00022741"/>
    </source>
</evidence>
<feature type="modified residue" description="4-aspartylphosphate" evidence="13">
    <location>
        <position position="4150"/>
    </location>
</feature>
<keyword evidence="4" id="KW-0157">Chromophore</keyword>
<feature type="domain" description="PAS" evidence="16">
    <location>
        <begin position="534"/>
        <end position="605"/>
    </location>
</feature>
<feature type="domain" description="PAS" evidence="16">
    <location>
        <begin position="2947"/>
        <end position="3018"/>
    </location>
</feature>
<feature type="domain" description="PAS" evidence="16">
    <location>
        <begin position="3074"/>
        <end position="3145"/>
    </location>
</feature>
<feature type="domain" description="PAC" evidence="17">
    <location>
        <begin position="2513"/>
        <end position="2565"/>
    </location>
</feature>
<dbReference type="GO" id="GO:0009881">
    <property type="term" value="F:photoreceptor activity"/>
    <property type="evidence" value="ECO:0007669"/>
    <property type="project" value="UniProtKB-KW"/>
</dbReference>
<dbReference type="PRINTS" id="PR01033">
    <property type="entry name" value="PHYTOCHROME"/>
</dbReference>
<feature type="domain" description="Response regulatory" evidence="15">
    <location>
        <begin position="4101"/>
        <end position="4219"/>
    </location>
</feature>
<dbReference type="SMART" id="SM00091">
    <property type="entry name" value="PAS"/>
    <property type="match status" value="28"/>
</dbReference>
<feature type="domain" description="PAC" evidence="17">
    <location>
        <begin position="2767"/>
        <end position="2819"/>
    </location>
</feature>
<feature type="domain" description="PAS" evidence="16">
    <location>
        <begin position="1296"/>
        <end position="1367"/>
    </location>
</feature>
<sequence>MSNAHQRARVTAIRAALESLRVYRRDSATGYGLVVSGGAYAPDTRLESIAFAIDQSFDSFELAPRHPQLYPPPCAPLGRCLVVACGGANAPIASTPLLFTFAIMCGEDPRRVCFLTSIATPALVVPGRVGSWHRRVCGEAGFLEGICEMQLRDYLNRQDEAFVPMLVLDADFKILSCNDAWAQLCDKNGNQMIGTPFKHTLSNKSDMSKCVEDITRALADTLRTSFTVSLSHSDGKDRLVLVTASDCTEAGEKRIVLIGQDASCLRSSDSINGEVPKASGSDSFENLLDYVSVPCFIVNTAGIINTWNSFAEDTFLYKREEVLGKSFLQHLVAEEYHVSLQEVLDIALRGHGTANFEFPLCNPDGIRIEISLNATCRRDAKGTIIGIVIVAQDITERRGTWDELEEVALGLRALIDTANAPIFGVDKDGKVNEWNNKIAEIMSFSQEEVMGRNLVDDFITLEYKPAVRSVLDNALRGQETANFEFPLLTKNQERVDVLLNATTRRSKTGKIIGVFGVGQDITERKQSELELQRLAQDLRALIDTANAPIFGIDKDGRVNEWNNKAAEITKFTQAEVMGRHLVEDFITSEYKIAVKRVLDNALKGKETTNFEFPLFTKDDERVEVLLNATCRRDAAGAIVGVVGVGQDITERKQTAMDLERVAKDLRALIDTANAPIFGIDKNGLVNEWNNKAAEITKYTQAEVMGRNLVGDFITSEYKSAVRHVLDNALRGQETANFEFPLFTKDDQRVEVLLNATPRRDVAGDIVGVVGVGQDITEKKQTADELAWVAQDLRALIDTANAPIFGIDKNGLVNEWNFKAAEITKYTQAEVMGRNMVDHFITSEYKTAVRRVLDNALRGQETANFEFPLFSKDQMRVEILLNATTRRDASGNIVGVVGVGQDITERKKTEGEMQRVAQDLRALIDTANAPIFGIDKDGLVNEWNDKATEITRYTQAEVMGRNLVEDFITLEYKSAVWRVLDNALQGQEAANFEFPLFSKSNERVEVLLNATTRRDANGSIVGVVGVGQVITERKQAEGELLRVAQDLRALIDTANAPIFGIDKDGLVNEWNDKAAEITGFAQAEVMGRNLVDDFITLEFKSAVRGVLDLALKGKETANFEFPLYTKDHQRVEVLLNATSRRDTSGNIVGVVGVGQDITTRKKSEGELERVAKDLRALIDTANAPIFGIDKDGNVNEWNNKAAEITGFTQAEVMGRNLVDDFITSEYKQAVRRVLDTALRGQETANFEFPLFTKDNQRVDVLLNATPRRDEREDIVGVVGVGQDITERKNAEGELKRVAQDLRTLIDTANAPIFGIDKDGLVNEWNNKAAEITKYTQAEVMGRNLVDDFITLEFKTAVKGVLDLALKEQETANFEFPLFTKTGERVEVLLNATTRRDAKGNIVGVVGVGQDITEKKQTADELERMAQDLRALIDTANAPIFGIDKDGNVNEWNNKAAEITRFTQTEVMGRSLVDEFITSEYKTAVRGVLDKALTGKETANFEFPLFTKDGQRVDVLLNATTRRDKKGEIVGVVGVGQDITERKLAELEMERMAQDLRALIDTANAPIFGIDKDGNVNEWNNKAAEITKFSQKEVMGRSLVDDFIHVEYKTAVKKVLDNALLGQETANFEFPLFTRDNQRVEVLLNATTRRNGAGDIVGVVGVGQDITEKKQTADELERMAQDLRALIDTANAPIFGIDKDGNVNEWNNKAAEITRFPQTEVMGRSLVDEFITDEYKTAVRGVLDKALKGKETANFEFPLFTKDGQRVDVLLNATTRRDKKGEIVGVVGVGQDITERKLAELEMERMAQDLRALIDTANAPIFGIDKDGMVNEWNHKAAEITGFTQKEVMGRSLVGEFIHVEYKTAVKKVLDNALLGQETANFEFPLFTKDNERVEVLLNATTRRNGAGDIVGVVGVGQDITEKKQTADELERMAQDLRALIDTANAPIFGIDKDGNVNEWNNKAAEITRFPQTEVMGRSLVDEFITDEYKTAVRGVLDKALKGKETANFEFPLFTKDGQRVDVLLNATTRRDKKGEIVGVVGVGQDITERKLAELEMERMAQDLRALIDTANAPIFGIDKDGMVNEWNHKAAEITGFIQKEVMGHSLVGEFIHVEYKTAVKKVLDNALLGQETANFKFPLFTKDNQRVEVLLNATTRRDGAGDIVGVVGVGQDITEKKQTADELERVAQDLRALIDTANAPIFGIDKDGNVNEWNNKAAEITRFTQTEVMGRSLVDEFITDEYRTAVKTVLDNALRGEQTANFEFPLFTKDGQRVEVLLNATTRRDGAGDVVGVVGVGQDITEKKQTATEMERMAQDLRALIDTANAPIFGIDKDGNVNEWNNKAAEITKFSQKEVMGRSLVGDFIHVEYKTAVKKVLDNALLGQETANFEFPLFTRDNQRVEVLLNATTRRDGAGDIVGVVGVGQDITEKKQTADELERMAQDLRALIDTANAPIFGIDKDGNVNEWNNKAAEITKFTQTEVMGRSLVDEFITDEYKTAVREVLDLALKGKETANFEFPLFTKDNERVDVLLNATTRRDKKGEIVGVVGVGQDITERKLAEEELERMAQDLRALIDTANAPIFGIDKDGNVNEWNNKAAEITKFSQKEVMGRSLVDDFITDEYKTAVREVLDLALKSQETANFEFPLFTKDNERVDVLLNATTRRDRKGEIVGVVGVGQDITERKLAEEELERMAQDLRALIDTANAPIFGIDKDGFVNEWNNKAAEITKFSQKEVMGRSLVDDFITVEYKTEVKGVLDLALKGVETANFEFPLFTKDKQRVEVLLNATTRRDKKGDIVGVVGVGQDITERKLAEGELERVAQDLRALIDTANAPIFGINKDGLVNEWNHKAAELTLFMQAEVMGRHLVDEFITSEYKTAVRGVLDLALKGKETANFEFPLFTKTGERVEVLLNATTRRDAKGSIIGVVGVGQEITERKKAEGELQRVAMELRALIDTANAPIFGIDKDGRVNEWNNKAAEITGFTQAEVMGQNLVDRFITLEYKTAVKRVLDLARKGQETANFEFPLFTKNDQRVEVLLNATTRRDSAGDIIGVVGVGQDITEKKQTADELERVAQDLRALIDTANAPIFGIDKNGCVNEWNNMASTITMYEKEEVMGRNLVEDFITLEYKRAVKRVLDNALRGQETANFEFPLFTKNQDRVDVLLNATTRRDTSGMIVGVVGVGQDITERKKADEELERVAQDLRALIDTANAPIFGIDRNGCVNEWNQKAADITKYTQAEVMGRNLVDHFITSEYKTAVRRVLDNALRGQETANFEFPLFTKDQVTRVEVLLNATMRRDKKGEIVGVVGVGQDITERKKTEGELQRVAQDLRGLIDTANAPIFGIDKAGRVNEWNNKAAEITKFMPSEVMGRNLVDDFITLEYKTEVKGVLDLALRGQETANFEFPLFTKEGHRVEVLLNATTRRDAAGETVGVVGVGQDITERKKAELELTRMAQDLRTLIDTAHAPIFGIDKDGLVNEWNNMASTITGYPKEEVMGRDLVEDFITSEYKKAVKGVLDDALQGRETANFEFSLFTKNQHRVQVLLNANPRRNATGSIVGVVGVGQNITERKKAEQQLEHVAQDLRALIDTANAPIFGINDKGMVNEWNQKAAYLTEYSREDVMDKHLVSSFISPEYKASVERVLHNALQGIETASFEVPFFTKTSKKRVDLLLNANPRCDTYGRIVGVVGVGQDITAKRRAMEADAQLSRSRAANEAKSQFLANMSHEMRTPLNGIIGLNQLLLQTNLDTEQKELAKLVQSSSDSLLNLINDILDLTRVESGKLELEYVEFDLLTMVEDTMDSVSSIATKKGLEMICTVDPDMCNLVRADADRIKQVLLNLLSNAIKFTREGEVEVTVMLLESTQRNHNIQFSVRDTGIGIPDTALQKLFTRFTQVDSSTTRNYGGTGLGLAISKQLAELMNGSIQVTSVENEGSTFSFNVLMDHSEEAVLSEEISAGPDEFKQMSVFVVVTNKALWKNLAELLRRWHFGSVTIFDNYKDATEHFTLHPEKVYNFVILSVNTIDQVDIDKIVVQHQKRAEHWLVLAPISHVGTLKRMSLVWTVLSKPVRKAQLLVYLRQRVSGQHLEEVSREEQRNGHILVVEDNATVQQQLRNMLTNVGYIVDIAGNGKEAQYALSARSYCCCLMDMFMPVQDGLEATREIRSMEQKTGRMRLRIIGISAGSEQEKNEFRTAGCDAFICKPLQRKTVLDAISFVTSLKEENISDDSGEQNISDEQKINMLVVDDNRANQVMLARLLKSFNYSTQICCNGLEAVEAVQQIGEDKYAPPCIGICKCC</sequence>
<evidence type="ECO:0000313" key="19">
    <source>
        <dbReference type="Proteomes" id="UP001190700"/>
    </source>
</evidence>
<evidence type="ECO:0000259" key="16">
    <source>
        <dbReference type="PROSITE" id="PS50112"/>
    </source>
</evidence>
<feature type="domain" description="PAC" evidence="17">
    <location>
        <begin position="3275"/>
        <end position="3328"/>
    </location>
</feature>
<dbReference type="Pfam" id="PF00072">
    <property type="entry name" value="Response_reg"/>
    <property type="match status" value="1"/>
</dbReference>
<feature type="domain" description="PAS" evidence="16">
    <location>
        <begin position="2185"/>
        <end position="2256"/>
    </location>
</feature>
<keyword evidence="4" id="KW-0600">Photoreceptor protein</keyword>
<feature type="domain" description="PAS" evidence="16">
    <location>
        <begin position="3201"/>
        <end position="3272"/>
    </location>
</feature>
<accession>A0AAE0G950</accession>
<feature type="domain" description="PAC" evidence="17">
    <location>
        <begin position="1751"/>
        <end position="1803"/>
    </location>
</feature>
<feature type="domain" description="PAS" evidence="16">
    <location>
        <begin position="2312"/>
        <end position="2383"/>
    </location>
</feature>
<comment type="caution">
    <text evidence="18">The sequence shown here is derived from an EMBL/GenBank/DDBJ whole genome shotgun (WGS) entry which is preliminary data.</text>
</comment>
<feature type="domain" description="PAS" evidence="16">
    <location>
        <begin position="280"/>
        <end position="351"/>
    </location>
</feature>
<dbReference type="Proteomes" id="UP001190700">
    <property type="component" value="Unassembled WGS sequence"/>
</dbReference>
<feature type="domain" description="PAS" evidence="16">
    <location>
        <begin position="2439"/>
        <end position="2510"/>
    </location>
</feature>
<dbReference type="SMART" id="SM00086">
    <property type="entry name" value="PAC"/>
    <property type="match status" value="27"/>
</dbReference>
<keyword evidence="7" id="KW-0808">Transferase</keyword>
<evidence type="ECO:0000259" key="15">
    <source>
        <dbReference type="PROSITE" id="PS50110"/>
    </source>
</evidence>
<dbReference type="PANTHER" id="PTHR43304:SF1">
    <property type="entry name" value="PAC DOMAIN-CONTAINING PROTEIN"/>
    <property type="match status" value="1"/>
</dbReference>
<dbReference type="SMART" id="SM00388">
    <property type="entry name" value="HisKA"/>
    <property type="match status" value="1"/>
</dbReference>
<dbReference type="GO" id="GO:0005524">
    <property type="term" value="F:ATP binding"/>
    <property type="evidence" value="ECO:0007669"/>
    <property type="project" value="UniProtKB-KW"/>
</dbReference>
<feature type="domain" description="PAC" evidence="17">
    <location>
        <begin position="608"/>
        <end position="660"/>
    </location>
</feature>
<feature type="domain" description="PAS" evidence="16">
    <location>
        <begin position="1677"/>
        <end position="1748"/>
    </location>
</feature>
<dbReference type="CDD" id="cd16922">
    <property type="entry name" value="HATPase_EvgS-ArcB-TorS-like"/>
    <property type="match status" value="1"/>
</dbReference>
<reference evidence="18 19" key="1">
    <citation type="journal article" date="2015" name="Genome Biol. Evol.">
        <title>Comparative Genomics of a Bacterivorous Green Alga Reveals Evolutionary Causalities and Consequences of Phago-Mixotrophic Mode of Nutrition.</title>
        <authorList>
            <person name="Burns J.A."/>
            <person name="Paasch A."/>
            <person name="Narechania A."/>
            <person name="Kim E."/>
        </authorList>
    </citation>
    <scope>NUCLEOTIDE SEQUENCE [LARGE SCALE GENOMIC DNA]</scope>
    <source>
        <strain evidence="18 19">PLY_AMNH</strain>
    </source>
</reference>
<feature type="domain" description="PAC" evidence="17">
    <location>
        <begin position="481"/>
        <end position="533"/>
    </location>
</feature>
<evidence type="ECO:0000256" key="10">
    <source>
        <dbReference type="ARBA" id="ARBA00022840"/>
    </source>
</evidence>
<dbReference type="FunFam" id="3.30.565.10:FF:000010">
    <property type="entry name" value="Sensor histidine kinase RcsC"/>
    <property type="match status" value="1"/>
</dbReference>
<dbReference type="InterPro" id="IPR001294">
    <property type="entry name" value="Phytochrome"/>
</dbReference>
<dbReference type="InterPro" id="IPR005467">
    <property type="entry name" value="His_kinase_dom"/>
</dbReference>
<feature type="domain" description="PAS" evidence="16">
    <location>
        <begin position="2566"/>
        <end position="2637"/>
    </location>
</feature>
<dbReference type="PANTHER" id="PTHR43304">
    <property type="entry name" value="PHYTOCHROME-LIKE PROTEIN CPH1"/>
    <property type="match status" value="1"/>
</dbReference>
<dbReference type="PROSITE" id="PS50112">
    <property type="entry name" value="PAS"/>
    <property type="match status" value="27"/>
</dbReference>
<dbReference type="InterPro" id="IPR001610">
    <property type="entry name" value="PAC"/>
</dbReference>
<dbReference type="Pfam" id="PF00989">
    <property type="entry name" value="PAS"/>
    <property type="match status" value="28"/>
</dbReference>
<keyword evidence="10" id="KW-0067">ATP-binding</keyword>
<dbReference type="SUPFAM" id="SSF55785">
    <property type="entry name" value="PYP-like sensor domain (PAS domain)"/>
    <property type="match status" value="28"/>
</dbReference>
<feature type="domain" description="PAS" evidence="16">
    <location>
        <begin position="661"/>
        <end position="732"/>
    </location>
</feature>
<dbReference type="GO" id="GO:0009637">
    <property type="term" value="P:response to blue light"/>
    <property type="evidence" value="ECO:0007669"/>
    <property type="project" value="UniProtKB-ARBA"/>
</dbReference>
<dbReference type="Gene3D" id="3.40.50.2300">
    <property type="match status" value="2"/>
</dbReference>
<evidence type="ECO:0000256" key="1">
    <source>
        <dbReference type="ARBA" id="ARBA00000085"/>
    </source>
</evidence>
<feature type="domain" description="PAS" evidence="16">
    <location>
        <begin position="915"/>
        <end position="986"/>
    </location>
</feature>
<dbReference type="PROSITE" id="PS50109">
    <property type="entry name" value="HIS_KIN"/>
    <property type="match status" value="1"/>
</dbReference>
<dbReference type="CDD" id="cd17546">
    <property type="entry name" value="REC_hyHK_CKI1_RcsC-like"/>
    <property type="match status" value="1"/>
</dbReference>
<evidence type="ECO:0000256" key="12">
    <source>
        <dbReference type="ARBA" id="ARBA00023170"/>
    </source>
</evidence>
<dbReference type="InterPro" id="IPR036890">
    <property type="entry name" value="HATPase_C_sf"/>
</dbReference>
<feature type="domain" description="PAC" evidence="17">
    <location>
        <begin position="3403"/>
        <end position="3455"/>
    </location>
</feature>
<feature type="domain" description="PAS" evidence="16">
    <location>
        <begin position="1931"/>
        <end position="2002"/>
    </location>
</feature>
<keyword evidence="19" id="KW-1185">Reference proteome</keyword>
<feature type="domain" description="PAC" evidence="17">
    <location>
        <begin position="1497"/>
        <end position="1549"/>
    </location>
</feature>
<dbReference type="GO" id="GO:0000155">
    <property type="term" value="F:phosphorelay sensor kinase activity"/>
    <property type="evidence" value="ECO:0007669"/>
    <property type="project" value="InterPro"/>
</dbReference>
<feature type="domain" description="PAC" evidence="17">
    <location>
        <begin position="3021"/>
        <end position="3073"/>
    </location>
</feature>
<dbReference type="InterPro" id="IPR052162">
    <property type="entry name" value="Sensor_kinase/Photoreceptor"/>
</dbReference>
<feature type="domain" description="PAC" evidence="17">
    <location>
        <begin position="2640"/>
        <end position="2692"/>
    </location>
</feature>
<dbReference type="Pfam" id="PF02518">
    <property type="entry name" value="HATPase_c"/>
    <property type="match status" value="1"/>
</dbReference>
<dbReference type="Gene3D" id="1.10.287.130">
    <property type="match status" value="1"/>
</dbReference>
<protein>
    <recommendedName>
        <fullName evidence="3">histidine kinase</fullName>
        <ecNumber evidence="3">2.7.13.3</ecNumber>
    </recommendedName>
</protein>
<dbReference type="PROSITE" id="PS50110">
    <property type="entry name" value="RESPONSE_REGULATORY"/>
    <property type="match status" value="2"/>
</dbReference>
<dbReference type="NCBIfam" id="TIGR00229">
    <property type="entry name" value="sensory_box"/>
    <property type="match status" value="27"/>
</dbReference>
<feature type="domain" description="PAC" evidence="17">
    <location>
        <begin position="735"/>
        <end position="787"/>
    </location>
</feature>
<keyword evidence="5 13" id="KW-0597">Phosphoprotein</keyword>
<evidence type="ECO:0000256" key="5">
    <source>
        <dbReference type="ARBA" id="ARBA00022553"/>
    </source>
</evidence>
<keyword evidence="6" id="KW-0716">Sensory transduction</keyword>
<dbReference type="CDD" id="cd00082">
    <property type="entry name" value="HisKA"/>
    <property type="match status" value="1"/>
</dbReference>
<keyword evidence="12" id="KW-0675">Receptor</keyword>
<evidence type="ECO:0000256" key="9">
    <source>
        <dbReference type="ARBA" id="ARBA00022777"/>
    </source>
</evidence>
<keyword evidence="11" id="KW-0902">Two-component regulatory system</keyword>
<feature type="domain" description="PAS" evidence="16">
    <location>
        <begin position="788"/>
        <end position="859"/>
    </location>
</feature>
<feature type="domain" description="PAC" evidence="17">
    <location>
        <begin position="1878"/>
        <end position="1930"/>
    </location>
</feature>
<feature type="domain" description="PAS" evidence="16">
    <location>
        <begin position="3329"/>
        <end position="3400"/>
    </location>
</feature>
<evidence type="ECO:0000256" key="7">
    <source>
        <dbReference type="ARBA" id="ARBA00022679"/>
    </source>
</evidence>
<feature type="domain" description="PAS" evidence="16">
    <location>
        <begin position="3456"/>
        <end position="3527"/>
    </location>
</feature>
<evidence type="ECO:0000259" key="17">
    <source>
        <dbReference type="PROSITE" id="PS50113"/>
    </source>
</evidence>